<keyword evidence="4" id="KW-1185">Reference proteome</keyword>
<keyword evidence="1" id="KW-0472">Membrane</keyword>
<evidence type="ECO:0000313" key="2">
    <source>
        <dbReference type="EMBL" id="OBR89563.1"/>
    </source>
</evidence>
<dbReference type="EMBL" id="KI894027">
    <property type="protein sequence ID" value="OBR89563.1"/>
    <property type="molecule type" value="Genomic_DNA"/>
</dbReference>
<proteinExistence type="predicted"/>
<accession>A0A1A6AHS2</accession>
<dbReference type="RefSeq" id="XP_018267405.1">
    <property type="nucleotide sequence ID" value="XM_018404751.1"/>
</dbReference>
<dbReference type="EMBL" id="CP144530">
    <property type="protein sequence ID" value="WWC58838.1"/>
    <property type="molecule type" value="Genomic_DNA"/>
</dbReference>
<dbReference type="AlphaFoldDB" id="A0A1A6AHS2"/>
<reference evidence="2" key="1">
    <citation type="submission" date="2013-07" db="EMBL/GenBank/DDBJ databases">
        <title>The Genome Sequence of Cryptococcus dejecticola CBS10117.</title>
        <authorList>
            <consortium name="The Broad Institute Genome Sequencing Platform"/>
            <person name="Cuomo C."/>
            <person name="Litvintseva A."/>
            <person name="Chen Y."/>
            <person name="Heitman J."/>
            <person name="Sun S."/>
            <person name="Springer D."/>
            <person name="Dromer F."/>
            <person name="Young S.K."/>
            <person name="Zeng Q."/>
            <person name="Gargeya S."/>
            <person name="Fitzgerald M."/>
            <person name="Abouelleil A."/>
            <person name="Alvarado L."/>
            <person name="Berlin A.M."/>
            <person name="Chapman S.B."/>
            <person name="Dewar J."/>
            <person name="Goldberg J."/>
            <person name="Griggs A."/>
            <person name="Gujja S."/>
            <person name="Hansen M."/>
            <person name="Howarth C."/>
            <person name="Imamovic A."/>
            <person name="Larimer J."/>
            <person name="McCowan C."/>
            <person name="Murphy C."/>
            <person name="Pearson M."/>
            <person name="Priest M."/>
            <person name="Roberts A."/>
            <person name="Saif S."/>
            <person name="Shea T."/>
            <person name="Sykes S."/>
            <person name="Wortman J."/>
            <person name="Nusbaum C."/>
            <person name="Birren B."/>
        </authorList>
    </citation>
    <scope>NUCLEOTIDE SEQUENCE [LARGE SCALE GENOMIC DNA]</scope>
    <source>
        <strain evidence="2">CBS 10117</strain>
    </source>
</reference>
<gene>
    <name evidence="2" type="ORF">I303_01391</name>
    <name evidence="3" type="ORF">I303_101382</name>
</gene>
<name>A0A1A6AHS2_9TREE</name>
<dbReference type="GeneID" id="28965090"/>
<dbReference type="VEuPathDB" id="FungiDB:I303_01391"/>
<organism evidence="2">
    <name type="scientific">Kwoniella dejecticola CBS 10117</name>
    <dbReference type="NCBI Taxonomy" id="1296121"/>
    <lineage>
        <taxon>Eukaryota</taxon>
        <taxon>Fungi</taxon>
        <taxon>Dikarya</taxon>
        <taxon>Basidiomycota</taxon>
        <taxon>Agaricomycotina</taxon>
        <taxon>Tremellomycetes</taxon>
        <taxon>Tremellales</taxon>
        <taxon>Cryptococcaceae</taxon>
        <taxon>Kwoniella</taxon>
    </lineage>
</organism>
<evidence type="ECO:0000313" key="3">
    <source>
        <dbReference type="EMBL" id="WWC58838.1"/>
    </source>
</evidence>
<reference evidence="3" key="3">
    <citation type="submission" date="2024-02" db="EMBL/GenBank/DDBJ databases">
        <title>Comparative genomics of Cryptococcus and Kwoniella reveals pathogenesis evolution and contrasting modes of karyotype evolution via chromosome fusion or intercentromeric recombination.</title>
        <authorList>
            <person name="Coelho M.A."/>
            <person name="David-Palma M."/>
            <person name="Shea T."/>
            <person name="Bowers K."/>
            <person name="McGinley-Smith S."/>
            <person name="Mohammad A.W."/>
            <person name="Gnirke A."/>
            <person name="Yurkov A.M."/>
            <person name="Nowrousian M."/>
            <person name="Sun S."/>
            <person name="Cuomo C.A."/>
            <person name="Heitman J."/>
        </authorList>
    </citation>
    <scope>NUCLEOTIDE SEQUENCE</scope>
    <source>
        <strain evidence="3">CBS 10117</strain>
    </source>
</reference>
<dbReference type="KEGG" id="kdj:28965090"/>
<dbReference type="Proteomes" id="UP000078595">
    <property type="component" value="Chromosome 1"/>
</dbReference>
<evidence type="ECO:0000256" key="1">
    <source>
        <dbReference type="SAM" id="Phobius"/>
    </source>
</evidence>
<keyword evidence="1" id="KW-0812">Transmembrane</keyword>
<sequence>MPMNFALDNDDTEDPASYWQRRESNAQMTTAPPTTRIAITRKDTQQSIWLDISGVEERDITDTFLTQYGLRNSIERRMLTPPASSHDQFSITLTRPDGTTYDAGISAEASRVLHDVLASAIRDHENLQAREKRGAWQKRVILGLGTLFLGATASFMASDLAVSDLSTENRVLKRQVEAFQKASMTPTPGDVQSICVMLDDGSKGHFEQDDESGAPVFVVDEGAIE</sequence>
<protein>
    <submittedName>
        <fullName evidence="2">Uncharacterized protein</fullName>
    </submittedName>
</protein>
<reference evidence="3" key="2">
    <citation type="submission" date="2013-07" db="EMBL/GenBank/DDBJ databases">
        <authorList>
            <consortium name="The Broad Institute Genome Sequencing Platform"/>
            <person name="Cuomo C."/>
            <person name="Litvintseva A."/>
            <person name="Chen Y."/>
            <person name="Heitman J."/>
            <person name="Sun S."/>
            <person name="Springer D."/>
            <person name="Dromer F."/>
            <person name="Young S.K."/>
            <person name="Zeng Q."/>
            <person name="Gargeya S."/>
            <person name="Fitzgerald M."/>
            <person name="Abouelleil A."/>
            <person name="Alvarado L."/>
            <person name="Berlin A.M."/>
            <person name="Chapman S.B."/>
            <person name="Dewar J."/>
            <person name="Goldberg J."/>
            <person name="Griggs A."/>
            <person name="Gujja S."/>
            <person name="Hansen M."/>
            <person name="Howarth C."/>
            <person name="Imamovic A."/>
            <person name="Larimer J."/>
            <person name="McCowan C."/>
            <person name="Murphy C."/>
            <person name="Pearson M."/>
            <person name="Priest M."/>
            <person name="Roberts A."/>
            <person name="Saif S."/>
            <person name="Shea T."/>
            <person name="Sykes S."/>
            <person name="Wortman J."/>
            <person name="Nusbaum C."/>
            <person name="Birren B."/>
        </authorList>
    </citation>
    <scope>NUCLEOTIDE SEQUENCE</scope>
    <source>
        <strain evidence="3">CBS 10117</strain>
    </source>
</reference>
<feature type="transmembrane region" description="Helical" evidence="1">
    <location>
        <begin position="140"/>
        <end position="162"/>
    </location>
</feature>
<keyword evidence="1" id="KW-1133">Transmembrane helix</keyword>
<evidence type="ECO:0000313" key="4">
    <source>
        <dbReference type="Proteomes" id="UP000078595"/>
    </source>
</evidence>